<dbReference type="SUPFAM" id="SSF51182">
    <property type="entry name" value="RmlC-like cupins"/>
    <property type="match status" value="1"/>
</dbReference>
<feature type="domain" description="Cupin type-2" evidence="1">
    <location>
        <begin position="32"/>
        <end position="100"/>
    </location>
</feature>
<sequence length="138" mass="14712">MAIFNKDMVELAGRNDLWQKEVYRDAKVQIVLMAIPAGEEIGMETHPADQTTFIVEGEAQVVIDGHSTKATPNHLVVVPKGAQHNIVNKGAGALKLFSVYAPPAEPEGAAFKTKAEAEEAEKGLLAKAVDAVKDAVGH</sequence>
<dbReference type="Gene3D" id="2.60.120.10">
    <property type="entry name" value="Jelly Rolls"/>
    <property type="match status" value="1"/>
</dbReference>
<dbReference type="InterPro" id="IPR011051">
    <property type="entry name" value="RmlC_Cupin_sf"/>
</dbReference>
<dbReference type="InterPro" id="IPR013096">
    <property type="entry name" value="Cupin_2"/>
</dbReference>
<dbReference type="PANTHER" id="PTHR43346:SF1">
    <property type="entry name" value="QUERCETIN 2,3-DIOXYGENASE-RELATED"/>
    <property type="match status" value="1"/>
</dbReference>
<dbReference type="STRING" id="1549858.MC45_09935"/>
<name>A0A097EKR2_9SPHN</name>
<dbReference type="InterPro" id="IPR052538">
    <property type="entry name" value="Flavonoid_dioxygenase-like"/>
</dbReference>
<gene>
    <name evidence="2" type="ORF">MC45_09935</name>
</gene>
<dbReference type="InterPro" id="IPR014710">
    <property type="entry name" value="RmlC-like_jellyroll"/>
</dbReference>
<dbReference type="Pfam" id="PF07883">
    <property type="entry name" value="Cupin_2"/>
    <property type="match status" value="1"/>
</dbReference>
<evidence type="ECO:0000259" key="1">
    <source>
        <dbReference type="Pfam" id="PF07883"/>
    </source>
</evidence>
<dbReference type="PANTHER" id="PTHR43346">
    <property type="entry name" value="LIGAND BINDING DOMAIN PROTEIN, PUTATIVE (AFU_ORTHOLOGUE AFUA_6G14370)-RELATED"/>
    <property type="match status" value="1"/>
</dbReference>
<evidence type="ECO:0000313" key="3">
    <source>
        <dbReference type="Proteomes" id="UP000033200"/>
    </source>
</evidence>
<dbReference type="EMBL" id="CP009571">
    <property type="protein sequence ID" value="AIT08150.1"/>
    <property type="molecule type" value="Genomic_DNA"/>
</dbReference>
<dbReference type="AlphaFoldDB" id="A0A097EKR2"/>
<dbReference type="KEGG" id="stax:MC45_09935"/>
<protein>
    <recommendedName>
        <fullName evidence="1">Cupin type-2 domain-containing protein</fullName>
    </recommendedName>
</protein>
<dbReference type="Proteomes" id="UP000033200">
    <property type="component" value="Chromosome"/>
</dbReference>
<proteinExistence type="predicted"/>
<accession>A0A097EKR2</accession>
<organism evidence="2 3">
    <name type="scientific">Sphingomonas taxi</name>
    <dbReference type="NCBI Taxonomy" id="1549858"/>
    <lineage>
        <taxon>Bacteria</taxon>
        <taxon>Pseudomonadati</taxon>
        <taxon>Pseudomonadota</taxon>
        <taxon>Alphaproteobacteria</taxon>
        <taxon>Sphingomonadales</taxon>
        <taxon>Sphingomonadaceae</taxon>
        <taxon>Sphingomonas</taxon>
    </lineage>
</organism>
<dbReference type="HOGENOM" id="CLU_090569_3_0_5"/>
<dbReference type="eggNOG" id="COG0662">
    <property type="taxonomic scope" value="Bacteria"/>
</dbReference>
<evidence type="ECO:0000313" key="2">
    <source>
        <dbReference type="EMBL" id="AIT08150.1"/>
    </source>
</evidence>
<keyword evidence="3" id="KW-1185">Reference proteome</keyword>
<dbReference type="CDD" id="cd02223">
    <property type="entry name" value="cupin_Bh2720-like"/>
    <property type="match status" value="1"/>
</dbReference>
<dbReference type="RefSeq" id="WP_038667084.1">
    <property type="nucleotide sequence ID" value="NZ_CP009571.1"/>
</dbReference>
<reference evidence="2 3" key="1">
    <citation type="submission" date="2014-09" db="EMBL/GenBank/DDBJ databases">
        <title>Using Illumina technology Improving SMRT sequencing Genome Assembly by RASTools.</title>
        <authorList>
            <person name="Zhou Y."/>
            <person name="Ma T."/>
            <person name="Liu T."/>
        </authorList>
    </citation>
    <scope>NUCLEOTIDE SEQUENCE [LARGE SCALE GENOMIC DNA]</scope>
    <source>
        <strain evidence="2 3">ATCC 55669</strain>
    </source>
</reference>